<dbReference type="OrthoDB" id="6409159at2759"/>
<dbReference type="GO" id="GO:0005319">
    <property type="term" value="F:lipid transporter activity"/>
    <property type="evidence" value="ECO:0000318"/>
    <property type="project" value="GO_Central"/>
</dbReference>
<feature type="signal peptide" evidence="2">
    <location>
        <begin position="1"/>
        <end position="19"/>
    </location>
</feature>
<dbReference type="FunCoup" id="A0A6I8NIX1">
    <property type="interactions" value="505"/>
</dbReference>
<evidence type="ECO:0000259" key="3">
    <source>
        <dbReference type="SMART" id="SM00737"/>
    </source>
</evidence>
<keyword evidence="5" id="KW-1185">Reference proteome</keyword>
<reference evidence="4 5" key="1">
    <citation type="journal article" date="2008" name="Nature">
        <title>Genome analysis of the platypus reveals unique signatures of evolution.</title>
        <authorList>
            <person name="Warren W.C."/>
            <person name="Hillier L.W."/>
            <person name="Marshall Graves J.A."/>
            <person name="Birney E."/>
            <person name="Ponting C.P."/>
            <person name="Grutzner F."/>
            <person name="Belov K."/>
            <person name="Miller W."/>
            <person name="Clarke L."/>
            <person name="Chinwalla A.T."/>
            <person name="Yang S.P."/>
            <person name="Heger A."/>
            <person name="Locke D.P."/>
            <person name="Miethke P."/>
            <person name="Waters P.D."/>
            <person name="Veyrunes F."/>
            <person name="Fulton L."/>
            <person name="Fulton B."/>
            <person name="Graves T."/>
            <person name="Wallis J."/>
            <person name="Puente X.S."/>
            <person name="Lopez-Otin C."/>
            <person name="Ordonez G.R."/>
            <person name="Eichler E.E."/>
            <person name="Chen L."/>
            <person name="Cheng Z."/>
            <person name="Deakin J.E."/>
            <person name="Alsop A."/>
            <person name="Thompson K."/>
            <person name="Kirby P."/>
            <person name="Papenfuss A.T."/>
            <person name="Wakefield M.J."/>
            <person name="Olender T."/>
            <person name="Lancet D."/>
            <person name="Huttley G.A."/>
            <person name="Smit A.F."/>
            <person name="Pask A."/>
            <person name="Temple-Smith P."/>
            <person name="Batzer M.A."/>
            <person name="Walker J.A."/>
            <person name="Konkel M.K."/>
            <person name="Harris R.S."/>
            <person name="Whittington C.M."/>
            <person name="Wong E.S."/>
            <person name="Gemmell N.J."/>
            <person name="Buschiazzo E."/>
            <person name="Vargas Jentzsch I.M."/>
            <person name="Merkel A."/>
            <person name="Schmitz J."/>
            <person name="Zemann A."/>
            <person name="Churakov G."/>
            <person name="Kriegs J.O."/>
            <person name="Brosius J."/>
            <person name="Murchison E.P."/>
            <person name="Sachidanandam R."/>
            <person name="Smith C."/>
            <person name="Hannon G.J."/>
            <person name="Tsend-Ayush E."/>
            <person name="McMillan D."/>
            <person name="Attenborough R."/>
            <person name="Rens W."/>
            <person name="Ferguson-Smith M."/>
            <person name="Lefevre C.M."/>
            <person name="Sharp J.A."/>
            <person name="Nicholas K.R."/>
            <person name="Ray D.A."/>
            <person name="Kube M."/>
            <person name="Reinhardt R."/>
            <person name="Pringle T.H."/>
            <person name="Taylor J."/>
            <person name="Jones R.C."/>
            <person name="Nixon B."/>
            <person name="Dacheux J.L."/>
            <person name="Niwa H."/>
            <person name="Sekita Y."/>
            <person name="Huang X."/>
            <person name="Stark A."/>
            <person name="Kheradpour P."/>
            <person name="Kellis M."/>
            <person name="Flicek P."/>
            <person name="Chen Y."/>
            <person name="Webber C."/>
            <person name="Hardison R."/>
            <person name="Nelson J."/>
            <person name="Hallsworth-Pepin K."/>
            <person name="Delehaunty K."/>
            <person name="Markovic C."/>
            <person name="Minx P."/>
            <person name="Feng Y."/>
            <person name="Kremitzki C."/>
            <person name="Mitreva M."/>
            <person name="Glasscock J."/>
            <person name="Wylie T."/>
            <person name="Wohldmann P."/>
            <person name="Thiru P."/>
            <person name="Nhan M.N."/>
            <person name="Pohl C.S."/>
            <person name="Smith S.M."/>
            <person name="Hou S."/>
            <person name="Nefedov M."/>
            <person name="de Jong P.J."/>
            <person name="Renfree M.B."/>
            <person name="Mardis E.R."/>
            <person name="Wilson R.K."/>
        </authorList>
    </citation>
    <scope>NUCLEOTIDE SEQUENCE [LARGE SCALE GENOMIC DNA]</scope>
    <source>
        <strain evidence="4 5">Glennie</strain>
    </source>
</reference>
<dbReference type="GO" id="GO:0009313">
    <property type="term" value="P:oligosaccharide catabolic process"/>
    <property type="evidence" value="ECO:0007669"/>
    <property type="project" value="Ensembl"/>
</dbReference>
<evidence type="ECO:0000256" key="1">
    <source>
        <dbReference type="ARBA" id="ARBA00022729"/>
    </source>
</evidence>
<dbReference type="PANTHER" id="PTHR17357:SF0">
    <property type="entry name" value="GANGLIOSIDE GM2 ACTIVATOR"/>
    <property type="match status" value="1"/>
</dbReference>
<dbReference type="Bgee" id="ENSOANG00000048316">
    <property type="expression patterns" value="Expressed in adult mammalian kidney and 7 other cell types or tissues"/>
</dbReference>
<dbReference type="AlphaFoldDB" id="A0A6I8NIX1"/>
<sequence>MLLSLSVLLLSALLGPATPAPDPGTPRALRLTRVSGFSWENCDDGKDPAVIHSLTVSPDPINVPGDLTVSASVSTNVSLTAPQKVELIMEKEMAGLWIKIPCVEQMGSCTYDDICEVLDSLILPGQPCPEPLHTYGLPCHCPFKEGTYSLPESRFSLPDIDLPSWLSNGNYRIGGVLSRGDKRLACVKISVSLHAK</sequence>
<dbReference type="GO" id="GO:0006689">
    <property type="term" value="P:ganglioside catabolic process"/>
    <property type="evidence" value="ECO:0000318"/>
    <property type="project" value="GO_Central"/>
</dbReference>
<dbReference type="GO" id="GO:0050885">
    <property type="term" value="P:neuromuscular process controlling balance"/>
    <property type="evidence" value="ECO:0007669"/>
    <property type="project" value="Ensembl"/>
</dbReference>
<dbReference type="KEGG" id="oaa:100077948"/>
<dbReference type="InterPro" id="IPR036846">
    <property type="entry name" value="GM2-AP_sf"/>
</dbReference>
<dbReference type="Gene3D" id="2.70.220.10">
    <property type="entry name" value="Ganglioside GM2 activator"/>
    <property type="match status" value="1"/>
</dbReference>
<dbReference type="GeneTree" id="ENSGT00390000003288"/>
<dbReference type="GO" id="GO:0004563">
    <property type="term" value="F:beta-N-acetylhexosaminidase activity"/>
    <property type="evidence" value="ECO:0007669"/>
    <property type="project" value="Ensembl"/>
</dbReference>
<dbReference type="Proteomes" id="UP000002279">
    <property type="component" value="Chromosome X1"/>
</dbReference>
<dbReference type="CTD" id="2760"/>
<name>A0A6I8NIX1_ORNAN</name>
<accession>A0A6I8NIX1</accession>
<evidence type="ECO:0000313" key="5">
    <source>
        <dbReference type="Proteomes" id="UP000002279"/>
    </source>
</evidence>
<dbReference type="RefSeq" id="XP_028907193.1">
    <property type="nucleotide sequence ID" value="XM_029051360.2"/>
</dbReference>
<dbReference type="GO" id="GO:0009898">
    <property type="term" value="C:cytoplasmic side of plasma membrane"/>
    <property type="evidence" value="ECO:0000318"/>
    <property type="project" value="GO_Central"/>
</dbReference>
<organism evidence="4 5">
    <name type="scientific">Ornithorhynchus anatinus</name>
    <name type="common">Duckbill platypus</name>
    <dbReference type="NCBI Taxonomy" id="9258"/>
    <lineage>
        <taxon>Eukaryota</taxon>
        <taxon>Metazoa</taxon>
        <taxon>Chordata</taxon>
        <taxon>Craniata</taxon>
        <taxon>Vertebrata</taxon>
        <taxon>Euteleostomi</taxon>
        <taxon>Mammalia</taxon>
        <taxon>Monotremata</taxon>
        <taxon>Ornithorhynchidae</taxon>
        <taxon>Ornithorhynchus</taxon>
    </lineage>
</organism>
<dbReference type="GO" id="GO:0007611">
    <property type="term" value="P:learning or memory"/>
    <property type="evidence" value="ECO:0007669"/>
    <property type="project" value="Ensembl"/>
</dbReference>
<dbReference type="InterPro" id="IPR003172">
    <property type="entry name" value="ML_dom"/>
</dbReference>
<dbReference type="OMA" id="CHCPFRA"/>
<protein>
    <submittedName>
        <fullName evidence="4">Ganglioside GM2 activator</fullName>
    </submittedName>
</protein>
<evidence type="ECO:0000313" key="4">
    <source>
        <dbReference type="Ensembl" id="ENSOANP00000041164.1"/>
    </source>
</evidence>
<dbReference type="Pfam" id="PF02221">
    <property type="entry name" value="E1_DerP2_DerF2"/>
    <property type="match status" value="1"/>
</dbReference>
<dbReference type="GeneID" id="100077948"/>
<gene>
    <name evidence="4" type="primary">GM2A</name>
</gene>
<reference evidence="4" key="3">
    <citation type="submission" date="2025-09" db="UniProtKB">
        <authorList>
            <consortium name="Ensembl"/>
        </authorList>
    </citation>
    <scope>IDENTIFICATION</scope>
    <source>
        <strain evidence="4">Glennie</strain>
    </source>
</reference>
<dbReference type="SMART" id="SM00737">
    <property type="entry name" value="ML"/>
    <property type="match status" value="1"/>
</dbReference>
<evidence type="ECO:0000256" key="2">
    <source>
        <dbReference type="SAM" id="SignalP"/>
    </source>
</evidence>
<proteinExistence type="predicted"/>
<dbReference type="PANTHER" id="PTHR17357">
    <property type="entry name" value="GM2 GANGLIOSIDE ACTIVATOR PROTEIN"/>
    <property type="match status" value="1"/>
</dbReference>
<dbReference type="InterPro" id="IPR028996">
    <property type="entry name" value="GM2-AP"/>
</dbReference>
<dbReference type="Ensembl" id="ENSOANT00000050344.1">
    <property type="protein sequence ID" value="ENSOANP00000041164.1"/>
    <property type="gene ID" value="ENSOANG00000048316.1"/>
</dbReference>
<dbReference type="InParanoid" id="A0A6I8NIX1"/>
<dbReference type="GO" id="GO:0008047">
    <property type="term" value="F:enzyme activator activity"/>
    <property type="evidence" value="ECO:0007669"/>
    <property type="project" value="Ensembl"/>
</dbReference>
<reference evidence="4" key="2">
    <citation type="submission" date="2025-08" db="UniProtKB">
        <authorList>
            <consortium name="Ensembl"/>
        </authorList>
    </citation>
    <scope>IDENTIFICATION</scope>
    <source>
        <strain evidence="4">Glennie</strain>
    </source>
</reference>
<feature type="chain" id="PRO_5026204478" evidence="2">
    <location>
        <begin position="20"/>
        <end position="196"/>
    </location>
</feature>
<dbReference type="GO" id="GO:0006869">
    <property type="term" value="P:lipid transport"/>
    <property type="evidence" value="ECO:0000318"/>
    <property type="project" value="GO_Central"/>
</dbReference>
<dbReference type="GO" id="GO:0005829">
    <property type="term" value="C:cytosol"/>
    <property type="evidence" value="ECO:0007669"/>
    <property type="project" value="Ensembl"/>
</dbReference>
<keyword evidence="1 2" id="KW-0732">Signal</keyword>
<dbReference type="GO" id="GO:0019915">
    <property type="term" value="P:lipid storage"/>
    <property type="evidence" value="ECO:0007669"/>
    <property type="project" value="Ensembl"/>
</dbReference>
<feature type="domain" description="MD-2-related lipid-recognition" evidence="3">
    <location>
        <begin position="39"/>
        <end position="191"/>
    </location>
</feature>
<dbReference type="SUPFAM" id="SSF63707">
    <property type="entry name" value="Ganglioside M2 (gm2) activator"/>
    <property type="match status" value="1"/>
</dbReference>